<dbReference type="InterPro" id="IPR037035">
    <property type="entry name" value="GK-like_C_sf"/>
</dbReference>
<dbReference type="InterPro" id="IPR025286">
    <property type="entry name" value="MOFRL_assoc_dom"/>
</dbReference>
<gene>
    <name evidence="3" type="ORF">NDEV_0891</name>
</gene>
<sequence length="425" mass="46273">MIIRNFQPVSTNSAKKDALSIIDAGIGAADPRLYLKKIIVNDHLVLPGRKIDLAKYDRVFIIAIGKASYVMTSTVDSLTRIDGGILVVPNKIGVTNKKFKIIKAGHPLPNKNSLVAAKTIIQFLGKIDSSDMVIFLISGGSSSLVAMPDGITLEEKQTTTDLLLKCGASIREINCIRKHLSKIKGGKMLEYLRSNAVSLVMSDVVGNDLSSIASGMTYYDKTTFTDAYKILKKYRLEKLVPKSILQHLSLGMKGKIPETPKKAKIKNHIIATNKDCLDAMKLRAKDLGYSAKMLDCLSGNVQDLGPKISKTFSGKKMNCIIFGGESTVVVTGKGKGGRNQELVLYTASDLSKKYNDVTVASVGTDGIDGVTDCAGAIWQSDQKLDTIKQYLDKNNSYNFFKKYGGLIFTGRTGTNLMDIGLVLRK</sequence>
<dbReference type="PANTHER" id="PTHR12227">
    <property type="entry name" value="GLYCERATE KINASE"/>
    <property type="match status" value="1"/>
</dbReference>
<feature type="domain" description="MOFRL" evidence="1">
    <location>
        <begin position="319"/>
        <end position="418"/>
    </location>
</feature>
<organism evidence="3 4">
    <name type="scientific">Nitrosotalea devaniterrae</name>
    <dbReference type="NCBI Taxonomy" id="1078905"/>
    <lineage>
        <taxon>Archaea</taxon>
        <taxon>Nitrososphaerota</taxon>
        <taxon>Nitrososphaeria</taxon>
        <taxon>Nitrosotaleales</taxon>
        <taxon>Nitrosotaleaceae</taxon>
        <taxon>Nitrosotalea</taxon>
    </lineage>
</organism>
<dbReference type="Gene3D" id="3.40.50.10180">
    <property type="entry name" value="Glycerate kinase, MOFRL-like N-terminal domain"/>
    <property type="match status" value="1"/>
</dbReference>
<dbReference type="AlphaFoldDB" id="A0A128A2S9"/>
<evidence type="ECO:0000313" key="3">
    <source>
        <dbReference type="EMBL" id="CUR51656.1"/>
    </source>
</evidence>
<dbReference type="KEGG" id="ndv:NDEV_0891"/>
<dbReference type="SUPFAM" id="SSF82544">
    <property type="entry name" value="GckA/TtuD-like"/>
    <property type="match status" value="1"/>
</dbReference>
<evidence type="ECO:0000259" key="1">
    <source>
        <dbReference type="Pfam" id="PF05161"/>
    </source>
</evidence>
<reference evidence="4" key="1">
    <citation type="submission" date="2015-10" db="EMBL/GenBank/DDBJ databases">
        <authorList>
            <person name="Lehtovirta-Morley L.E."/>
            <person name="Vieille C."/>
        </authorList>
    </citation>
    <scope>NUCLEOTIDE SEQUENCE [LARGE SCALE GENOMIC DNA]</scope>
</reference>
<evidence type="ECO:0000313" key="4">
    <source>
        <dbReference type="Proteomes" id="UP000196239"/>
    </source>
</evidence>
<proteinExistence type="predicted"/>
<keyword evidence="3" id="KW-0418">Kinase</keyword>
<keyword evidence="4" id="KW-1185">Reference proteome</keyword>
<accession>A0A128A2S9</accession>
<name>A0A128A2S9_9ARCH</name>
<dbReference type="EMBL" id="LN890280">
    <property type="protein sequence ID" value="CUR51656.1"/>
    <property type="molecule type" value="Genomic_DNA"/>
</dbReference>
<dbReference type="InterPro" id="IPR039760">
    <property type="entry name" value="MOFRL_protein"/>
</dbReference>
<dbReference type="Pfam" id="PF05161">
    <property type="entry name" value="MOFRL"/>
    <property type="match status" value="1"/>
</dbReference>
<dbReference type="PANTHER" id="PTHR12227:SF0">
    <property type="entry name" value="GLYCERATE KINASE"/>
    <property type="match status" value="1"/>
</dbReference>
<evidence type="ECO:0000259" key="2">
    <source>
        <dbReference type="Pfam" id="PF13660"/>
    </source>
</evidence>
<dbReference type="GO" id="GO:0008887">
    <property type="term" value="F:glycerate kinase activity"/>
    <property type="evidence" value="ECO:0007669"/>
    <property type="project" value="InterPro"/>
</dbReference>
<protein>
    <submittedName>
        <fullName evidence="3">Glycerate kinase</fullName>
    </submittedName>
</protein>
<dbReference type="InterPro" id="IPR038614">
    <property type="entry name" value="GK_N_sf"/>
</dbReference>
<dbReference type="GO" id="GO:0005737">
    <property type="term" value="C:cytoplasm"/>
    <property type="evidence" value="ECO:0007669"/>
    <property type="project" value="TreeGrafter"/>
</dbReference>
<dbReference type="InterPro" id="IPR007835">
    <property type="entry name" value="MOFRL"/>
</dbReference>
<feature type="domain" description="MOFRL-associated" evidence="2">
    <location>
        <begin position="18"/>
        <end position="248"/>
    </location>
</feature>
<keyword evidence="3" id="KW-0808">Transferase</keyword>
<dbReference type="Pfam" id="PF13660">
    <property type="entry name" value="DUF4147"/>
    <property type="match status" value="1"/>
</dbReference>
<dbReference type="Proteomes" id="UP000196239">
    <property type="component" value="Chromosome 1"/>
</dbReference>
<dbReference type="Gene3D" id="3.40.1480.10">
    <property type="entry name" value="MOFRL domain"/>
    <property type="match status" value="1"/>
</dbReference>